<gene>
    <name evidence="3" type="ORF">B0H15DRAFT_993958</name>
</gene>
<protein>
    <submittedName>
        <fullName evidence="3">Uncharacterized protein</fullName>
    </submittedName>
</protein>
<dbReference type="GO" id="GO:0030246">
    <property type="term" value="F:carbohydrate binding"/>
    <property type="evidence" value="ECO:0007669"/>
    <property type="project" value="InterPro"/>
</dbReference>
<keyword evidence="2" id="KW-1133">Transmembrane helix</keyword>
<name>A0AAD6XJ20_9AGAR</name>
<reference evidence="3" key="1">
    <citation type="submission" date="2023-03" db="EMBL/GenBank/DDBJ databases">
        <title>Massive genome expansion in bonnet fungi (Mycena s.s.) driven by repeated elements and novel gene families across ecological guilds.</title>
        <authorList>
            <consortium name="Lawrence Berkeley National Laboratory"/>
            <person name="Harder C.B."/>
            <person name="Miyauchi S."/>
            <person name="Viragh M."/>
            <person name="Kuo A."/>
            <person name="Thoen E."/>
            <person name="Andreopoulos B."/>
            <person name="Lu D."/>
            <person name="Skrede I."/>
            <person name="Drula E."/>
            <person name="Henrissat B."/>
            <person name="Morin E."/>
            <person name="Kohler A."/>
            <person name="Barry K."/>
            <person name="LaButti K."/>
            <person name="Morin E."/>
            <person name="Salamov A."/>
            <person name="Lipzen A."/>
            <person name="Mereny Z."/>
            <person name="Hegedus B."/>
            <person name="Baldrian P."/>
            <person name="Stursova M."/>
            <person name="Weitz H."/>
            <person name="Taylor A."/>
            <person name="Grigoriev I.V."/>
            <person name="Nagy L.G."/>
            <person name="Martin F."/>
            <person name="Kauserud H."/>
        </authorList>
    </citation>
    <scope>NUCLEOTIDE SEQUENCE</scope>
    <source>
        <strain evidence="3">CBHHK173m</strain>
    </source>
</reference>
<proteinExistence type="predicted"/>
<keyword evidence="2" id="KW-0812">Transmembrane</keyword>
<dbReference type="Proteomes" id="UP001222325">
    <property type="component" value="Unassembled WGS sequence"/>
</dbReference>
<feature type="transmembrane region" description="Helical" evidence="2">
    <location>
        <begin position="387"/>
        <end position="410"/>
    </location>
</feature>
<organism evidence="3 4">
    <name type="scientific">Mycena belliarum</name>
    <dbReference type="NCBI Taxonomy" id="1033014"/>
    <lineage>
        <taxon>Eukaryota</taxon>
        <taxon>Fungi</taxon>
        <taxon>Dikarya</taxon>
        <taxon>Basidiomycota</taxon>
        <taxon>Agaricomycotina</taxon>
        <taxon>Agaricomycetes</taxon>
        <taxon>Agaricomycetidae</taxon>
        <taxon>Agaricales</taxon>
        <taxon>Marasmiineae</taxon>
        <taxon>Mycenaceae</taxon>
        <taxon>Mycena</taxon>
    </lineage>
</organism>
<evidence type="ECO:0000313" key="3">
    <source>
        <dbReference type="EMBL" id="KAJ7082200.1"/>
    </source>
</evidence>
<evidence type="ECO:0000256" key="1">
    <source>
        <dbReference type="SAM" id="MobiDB-lite"/>
    </source>
</evidence>
<keyword evidence="4" id="KW-1185">Reference proteome</keyword>
<dbReference type="AlphaFoldDB" id="A0AAD6XJ20"/>
<keyword evidence="2" id="KW-0472">Membrane</keyword>
<accession>A0AAD6XJ20</accession>
<dbReference type="EMBL" id="JARJCN010000046">
    <property type="protein sequence ID" value="KAJ7082200.1"/>
    <property type="molecule type" value="Genomic_DNA"/>
</dbReference>
<evidence type="ECO:0000256" key="2">
    <source>
        <dbReference type="SAM" id="Phobius"/>
    </source>
</evidence>
<evidence type="ECO:0000313" key="4">
    <source>
        <dbReference type="Proteomes" id="UP001222325"/>
    </source>
</evidence>
<dbReference type="Gene3D" id="2.70.98.10">
    <property type="match status" value="1"/>
</dbReference>
<feature type="compositionally biased region" description="Polar residues" evidence="1">
    <location>
        <begin position="179"/>
        <end position="190"/>
    </location>
</feature>
<feature type="region of interest" description="Disordered" evidence="1">
    <location>
        <begin position="179"/>
        <end position="216"/>
    </location>
</feature>
<comment type="caution">
    <text evidence="3">The sequence shown here is derived from an EMBL/GenBank/DDBJ whole genome shotgun (WGS) entry which is preliminary data.</text>
</comment>
<sequence>MIRAQGALSGTSPKSCLYGKRVHVHFVDFSRIRTSWLHKLITEVCPKGIDACATSLVRRERLHKPNTDHMNIDPTAGWITIGGSWGSSFGPARLDYKAFMCYDLLDGGKQTLSEYGVWTVDNFTLGAKGLGQTHLNLSVKRIGGVYKSGAPLPYDGTPKQVTIRVVVSFVSTDQAYTTTKSEVGNSSSEDITSRPRRFGTGNSRRRKPRSTFPTPENVTEMLYSSRYRSTLTPNNAAGETQGLFAGTPLSYFDSLYCSWDTMLRQQPPGVDPKSPYSSLGSSGEVVVGHFATHYQNEAVLQSGSIVALLVHPGYEIIERLLTSSPLQTGILMDLVEGLAGFEQGFVDEEPCFASTIRHVLRIALRVLEIQDIFLDVLLPLLHEFDSALLIGIIISILSSASAFSSLYTLVQRSDDSDRIRAAQTVADQATGAGAADGSDSDADPAVLQQAIRLVALQLFFKNTEVGRPYPNLTHFLFFGDTTSEEVIQDPRALGARRACIHVIFDLANIGVPWLDTREADRGDPFFMTLPGLAELLYRIIYQLCTHSRASEFTM</sequence>
<dbReference type="InterPro" id="IPR014718">
    <property type="entry name" value="GH-type_carb-bd"/>
</dbReference>